<keyword evidence="2" id="KW-1185">Reference proteome</keyword>
<gene>
    <name evidence="1" type="ORF">QFC22_002881</name>
</gene>
<evidence type="ECO:0000313" key="1">
    <source>
        <dbReference type="EMBL" id="KAJ9120945.1"/>
    </source>
</evidence>
<accession>A0ACC2XC50</accession>
<comment type="caution">
    <text evidence="1">The sequence shown here is derived from an EMBL/GenBank/DDBJ whole genome shotgun (WGS) entry which is preliminary data.</text>
</comment>
<name>A0ACC2XC50_9TREE</name>
<organism evidence="1 2">
    <name type="scientific">Naganishia vaughanmartiniae</name>
    <dbReference type="NCBI Taxonomy" id="1424756"/>
    <lineage>
        <taxon>Eukaryota</taxon>
        <taxon>Fungi</taxon>
        <taxon>Dikarya</taxon>
        <taxon>Basidiomycota</taxon>
        <taxon>Agaricomycotina</taxon>
        <taxon>Tremellomycetes</taxon>
        <taxon>Filobasidiales</taxon>
        <taxon>Filobasidiaceae</taxon>
        <taxon>Naganishia</taxon>
    </lineage>
</organism>
<reference evidence="1" key="1">
    <citation type="submission" date="2023-04" db="EMBL/GenBank/DDBJ databases">
        <title>Draft Genome sequencing of Naganishia species isolated from polar environments using Oxford Nanopore Technology.</title>
        <authorList>
            <person name="Leo P."/>
            <person name="Venkateswaran K."/>
        </authorList>
    </citation>
    <scope>NUCLEOTIDE SEQUENCE</scope>
    <source>
        <strain evidence="1">MNA-CCFEE 5425</strain>
    </source>
</reference>
<dbReference type="EMBL" id="JASBWU010000006">
    <property type="protein sequence ID" value="KAJ9120945.1"/>
    <property type="molecule type" value="Genomic_DNA"/>
</dbReference>
<sequence length="254" mass="27467">MIPAFTVLLLQTKVSLDRIDDFLNEDEVDDWVSSLKSKPALPTDEIDTRIGFEKASFKWHAAVQPDGATQGKAVDGANGAGAHNTNGNGAEDHAAIEAFELGPLDFFFPHGKLSVISGPTGSGKSALLHALLGEMDCTEGKVFLPKHLDQLCPETGLRNSLAYCSQTPWLQQMSIKDNILFGEPFEQERYDDVLKACALLPDLDVLDDGDETEIGARGISISGGQKARLALARAVYSRTQHLLLDDIFAAVDSQ</sequence>
<dbReference type="Proteomes" id="UP001243375">
    <property type="component" value="Unassembled WGS sequence"/>
</dbReference>
<proteinExistence type="predicted"/>
<protein>
    <submittedName>
        <fullName evidence="1">Uncharacterized protein</fullName>
    </submittedName>
</protein>
<evidence type="ECO:0000313" key="2">
    <source>
        <dbReference type="Proteomes" id="UP001243375"/>
    </source>
</evidence>